<protein>
    <submittedName>
        <fullName evidence="1">Uncharacterized protein</fullName>
    </submittedName>
</protein>
<evidence type="ECO:0000313" key="2">
    <source>
        <dbReference type="Proteomes" id="UP001432027"/>
    </source>
</evidence>
<sequence length="71" mass="8146">ETHLLPDCSSPAVFQVENGTQFIHCMFPRRLHVVWEGKEIETELPYGIVSYFGTHGDAFYFAAERKVNSLE</sequence>
<accession>A0AAV5T0R4</accession>
<proteinExistence type="predicted"/>
<reference evidence="1" key="1">
    <citation type="submission" date="2023-10" db="EMBL/GenBank/DDBJ databases">
        <title>Genome assembly of Pristionchus species.</title>
        <authorList>
            <person name="Yoshida K."/>
            <person name="Sommer R.J."/>
        </authorList>
    </citation>
    <scope>NUCLEOTIDE SEQUENCE</scope>
    <source>
        <strain evidence="1">RS0144</strain>
    </source>
</reference>
<gene>
    <name evidence="1" type="ORF">PENTCL1PPCAC_8314</name>
</gene>
<keyword evidence="2" id="KW-1185">Reference proteome</keyword>
<evidence type="ECO:0000313" key="1">
    <source>
        <dbReference type="EMBL" id="GMS86139.1"/>
    </source>
</evidence>
<organism evidence="1 2">
    <name type="scientific">Pristionchus entomophagus</name>
    <dbReference type="NCBI Taxonomy" id="358040"/>
    <lineage>
        <taxon>Eukaryota</taxon>
        <taxon>Metazoa</taxon>
        <taxon>Ecdysozoa</taxon>
        <taxon>Nematoda</taxon>
        <taxon>Chromadorea</taxon>
        <taxon>Rhabditida</taxon>
        <taxon>Rhabditina</taxon>
        <taxon>Diplogasteromorpha</taxon>
        <taxon>Diplogasteroidea</taxon>
        <taxon>Neodiplogasteridae</taxon>
        <taxon>Pristionchus</taxon>
    </lineage>
</organism>
<dbReference type="AlphaFoldDB" id="A0AAV5T0R4"/>
<dbReference type="Proteomes" id="UP001432027">
    <property type="component" value="Unassembled WGS sequence"/>
</dbReference>
<dbReference type="EMBL" id="BTSX01000002">
    <property type="protein sequence ID" value="GMS86139.1"/>
    <property type="molecule type" value="Genomic_DNA"/>
</dbReference>
<name>A0AAV5T0R4_9BILA</name>
<comment type="caution">
    <text evidence="1">The sequence shown here is derived from an EMBL/GenBank/DDBJ whole genome shotgun (WGS) entry which is preliminary data.</text>
</comment>
<feature type="non-terminal residue" evidence="1">
    <location>
        <position position="1"/>
    </location>
</feature>